<dbReference type="AlphaFoldDB" id="A0A2M9CQW8"/>
<dbReference type="Pfam" id="PF02577">
    <property type="entry name" value="BFN_dom"/>
    <property type="match status" value="1"/>
</dbReference>
<feature type="domain" description="BFN" evidence="1">
    <location>
        <begin position="7"/>
        <end position="135"/>
    </location>
</feature>
<accession>A0A2M9CQW8</accession>
<dbReference type="SUPFAM" id="SSF103256">
    <property type="entry name" value="Hypothetical protein TM0160"/>
    <property type="match status" value="1"/>
</dbReference>
<protein>
    <recommendedName>
        <fullName evidence="1">BFN domain-containing protein</fullName>
    </recommendedName>
</protein>
<dbReference type="PROSITE" id="PS51658">
    <property type="entry name" value="BFN"/>
    <property type="match status" value="1"/>
</dbReference>
<evidence type="ECO:0000259" key="1">
    <source>
        <dbReference type="PROSITE" id="PS51658"/>
    </source>
</evidence>
<dbReference type="InterPro" id="IPR003729">
    <property type="entry name" value="Bi_nuclease_dom"/>
</dbReference>
<evidence type="ECO:0000313" key="2">
    <source>
        <dbReference type="EMBL" id="PJJ74238.1"/>
    </source>
</evidence>
<dbReference type="InterPro" id="IPR036104">
    <property type="entry name" value="BFN_sf"/>
</dbReference>
<dbReference type="GO" id="GO:0004518">
    <property type="term" value="F:nuclease activity"/>
    <property type="evidence" value="ECO:0007669"/>
    <property type="project" value="InterPro"/>
</dbReference>
<dbReference type="Gene3D" id="3.10.690.10">
    <property type="entry name" value="Bifunctional nuclease domain"/>
    <property type="match status" value="1"/>
</dbReference>
<proteinExistence type="predicted"/>
<evidence type="ECO:0000313" key="3">
    <source>
        <dbReference type="Proteomes" id="UP000231693"/>
    </source>
</evidence>
<sequence length="160" mass="17147">MSDDVPMVPVDVLGVRQRPTEHEIVVLLLDAVSELVVPIVIGPREAAAIAAAQGGQVPPRPLTHDLLCDVLEAAQVDLCQAEIVALDDGIFYAELVLSNGRRLDARASDAIALAVRTGSPVLCSAEVVATSGVEIVSSAQRRDLERFHVFVERLTPEDFM</sequence>
<dbReference type="Proteomes" id="UP000231693">
    <property type="component" value="Unassembled WGS sequence"/>
</dbReference>
<name>A0A2M9CQW8_9CELL</name>
<dbReference type="PANTHER" id="PTHR15160">
    <property type="entry name" value="VON HIPPEL-LINDAU PROTEIN"/>
    <property type="match status" value="1"/>
</dbReference>
<organism evidence="2 3">
    <name type="scientific">Sediminihabitans luteus</name>
    <dbReference type="NCBI Taxonomy" id="1138585"/>
    <lineage>
        <taxon>Bacteria</taxon>
        <taxon>Bacillati</taxon>
        <taxon>Actinomycetota</taxon>
        <taxon>Actinomycetes</taxon>
        <taxon>Micrococcales</taxon>
        <taxon>Cellulomonadaceae</taxon>
        <taxon>Sediminihabitans</taxon>
    </lineage>
</organism>
<dbReference type="RefSeq" id="WP_239073202.1">
    <property type="nucleotide sequence ID" value="NZ_BOOX01000006.1"/>
</dbReference>
<comment type="caution">
    <text evidence="2">The sequence shown here is derived from an EMBL/GenBank/DDBJ whole genome shotgun (WGS) entry which is preliminary data.</text>
</comment>
<keyword evidence="3" id="KW-1185">Reference proteome</keyword>
<dbReference type="PANTHER" id="PTHR15160:SF1">
    <property type="entry name" value="VON HIPPEL-LINDAU DISEASE TUMOR SUPPRESSOR"/>
    <property type="match status" value="1"/>
</dbReference>
<reference evidence="2 3" key="1">
    <citation type="submission" date="2017-11" db="EMBL/GenBank/DDBJ databases">
        <title>Genomic Encyclopedia of Archaeal and Bacterial Type Strains, Phase II (KMG-II): From Individual Species to Whole Genera.</title>
        <authorList>
            <person name="Goeker M."/>
        </authorList>
    </citation>
    <scope>NUCLEOTIDE SEQUENCE [LARGE SCALE GENOMIC DNA]</scope>
    <source>
        <strain evidence="2 3">DSM 25478</strain>
    </source>
</reference>
<dbReference type="EMBL" id="PGFE01000002">
    <property type="protein sequence ID" value="PJJ74238.1"/>
    <property type="molecule type" value="Genomic_DNA"/>
</dbReference>
<gene>
    <name evidence="2" type="ORF">CLV28_1732</name>
</gene>